<dbReference type="AlphaFoldDB" id="A0A6N2ZAE3"/>
<sequence length="50" mass="5755">MTLLERDREKIEEGIKFTKKVFKLLNAGESIESIAKICDISVDMVKEIIE</sequence>
<accession>A0A6N2ZAE3</accession>
<dbReference type="EMBL" id="CACRTV010000017">
    <property type="protein sequence ID" value="VYT76284.1"/>
    <property type="molecule type" value="Genomic_DNA"/>
</dbReference>
<gene>
    <name evidence="1" type="ORF">CPLFYP93_00536</name>
</gene>
<protein>
    <recommendedName>
        <fullName evidence="2">Resolvase HTH domain-containing protein</fullName>
    </recommendedName>
</protein>
<name>A0A6N2ZAE3_9CLOT</name>
<organism evidence="1">
    <name type="scientific">Clostridium paraputrificum</name>
    <dbReference type="NCBI Taxonomy" id="29363"/>
    <lineage>
        <taxon>Bacteria</taxon>
        <taxon>Bacillati</taxon>
        <taxon>Bacillota</taxon>
        <taxon>Clostridia</taxon>
        <taxon>Eubacteriales</taxon>
        <taxon>Clostridiaceae</taxon>
        <taxon>Clostridium</taxon>
    </lineage>
</organism>
<reference evidence="1" key="1">
    <citation type="submission" date="2019-11" db="EMBL/GenBank/DDBJ databases">
        <authorList>
            <person name="Feng L."/>
        </authorList>
    </citation>
    <scope>NUCLEOTIDE SEQUENCE</scope>
    <source>
        <strain evidence="1">CParaputrificumLFYP93</strain>
    </source>
</reference>
<evidence type="ECO:0000313" key="1">
    <source>
        <dbReference type="EMBL" id="VYT76284.1"/>
    </source>
</evidence>
<evidence type="ECO:0008006" key="2">
    <source>
        <dbReference type="Google" id="ProtNLM"/>
    </source>
</evidence>
<proteinExistence type="predicted"/>
<dbReference type="RefSeq" id="WP_156559010.1">
    <property type="nucleotide sequence ID" value="NZ_CACRTV010000017.1"/>
</dbReference>